<protein>
    <recommendedName>
        <fullName evidence="2">Iron hydrogenase large subunit C-terminal domain-containing protein</fullName>
    </recommendedName>
</protein>
<feature type="domain" description="Iron hydrogenase large subunit C-terminal" evidence="2">
    <location>
        <begin position="1"/>
        <end position="75"/>
    </location>
</feature>
<proteinExistence type="inferred from homology"/>
<dbReference type="EMBL" id="JAFIRN010000537">
    <property type="protein sequence ID" value="KAG5830033.1"/>
    <property type="molecule type" value="Genomic_DNA"/>
</dbReference>
<reference evidence="3" key="1">
    <citation type="submission" date="2021-01" db="EMBL/GenBank/DDBJ databases">
        <title>A chromosome-scale assembly of European eel, Anguilla anguilla.</title>
        <authorList>
            <person name="Henkel C."/>
            <person name="Jong-Raadsen S.A."/>
            <person name="Dufour S."/>
            <person name="Weltzien F.-A."/>
            <person name="Palstra A.P."/>
            <person name="Pelster B."/>
            <person name="Spaink H.P."/>
            <person name="Van Den Thillart G.E."/>
            <person name="Jansen H."/>
            <person name="Zahm M."/>
            <person name="Klopp C."/>
            <person name="Cedric C."/>
            <person name="Louis A."/>
            <person name="Berthelot C."/>
            <person name="Parey E."/>
            <person name="Roest Crollius H."/>
            <person name="Montfort J."/>
            <person name="Robinson-Rechavi M."/>
            <person name="Bucao C."/>
            <person name="Bouchez O."/>
            <person name="Gislard M."/>
            <person name="Lluch J."/>
            <person name="Milhes M."/>
            <person name="Lampietro C."/>
            <person name="Lopez Roques C."/>
            <person name="Donnadieu C."/>
            <person name="Braasch I."/>
            <person name="Desvignes T."/>
            <person name="Postlethwait J."/>
            <person name="Bobe J."/>
            <person name="Guiguen Y."/>
            <person name="Dirks R."/>
        </authorList>
    </citation>
    <scope>NUCLEOTIDE SEQUENCE</scope>
    <source>
        <strain evidence="3">Tag_6206</strain>
        <tissue evidence="3">Liver</tissue>
    </source>
</reference>
<dbReference type="SUPFAM" id="SSF53920">
    <property type="entry name" value="Fe-only hydrogenase"/>
    <property type="match status" value="1"/>
</dbReference>
<keyword evidence="4" id="KW-1185">Reference proteome</keyword>
<evidence type="ECO:0000259" key="2">
    <source>
        <dbReference type="Pfam" id="PF02906"/>
    </source>
</evidence>
<evidence type="ECO:0000313" key="3">
    <source>
        <dbReference type="EMBL" id="KAG5830033.1"/>
    </source>
</evidence>
<evidence type="ECO:0000256" key="1">
    <source>
        <dbReference type="ARBA" id="ARBA00006596"/>
    </source>
</evidence>
<evidence type="ECO:0000313" key="4">
    <source>
        <dbReference type="Proteomes" id="UP001044222"/>
    </source>
</evidence>
<comment type="caution">
    <text evidence="3">The sequence shown here is derived from an EMBL/GenBank/DDBJ whole genome shotgun (WGS) entry which is preliminary data.</text>
</comment>
<comment type="similarity">
    <text evidence="1">Belongs to the NARF family.</text>
</comment>
<gene>
    <name evidence="3" type="ORF">ANANG_G00319000</name>
</gene>
<dbReference type="InterPro" id="IPR050340">
    <property type="entry name" value="Cytosolic_Fe-S_CAF"/>
</dbReference>
<accession>A0A9D3LNY2</accession>
<name>A0A9D3LNY2_ANGAN</name>
<dbReference type="Gene3D" id="3.40.50.1780">
    <property type="match status" value="1"/>
</dbReference>
<organism evidence="3 4">
    <name type="scientific">Anguilla anguilla</name>
    <name type="common">European freshwater eel</name>
    <name type="synonym">Muraena anguilla</name>
    <dbReference type="NCBI Taxonomy" id="7936"/>
    <lineage>
        <taxon>Eukaryota</taxon>
        <taxon>Metazoa</taxon>
        <taxon>Chordata</taxon>
        <taxon>Craniata</taxon>
        <taxon>Vertebrata</taxon>
        <taxon>Euteleostomi</taxon>
        <taxon>Actinopterygii</taxon>
        <taxon>Neopterygii</taxon>
        <taxon>Teleostei</taxon>
        <taxon>Anguilliformes</taxon>
        <taxon>Anguillidae</taxon>
        <taxon>Anguilla</taxon>
    </lineage>
</organism>
<dbReference type="Proteomes" id="UP001044222">
    <property type="component" value="Unassembled WGS sequence"/>
</dbReference>
<sequence>MLASACPGWICYAEKTHGDFILPYISTTRSPQQVMGSLVKGYFAEQHNLTPKQIYHVTVMPCFDKKLEASRSDFFLKEADTKRWTVSSRQERL</sequence>
<dbReference type="AlphaFoldDB" id="A0A9D3LNY2"/>
<dbReference type="PANTHER" id="PTHR11615">
    <property type="entry name" value="NITRATE, FORMATE, IRON DEHYDROGENASE"/>
    <property type="match status" value="1"/>
</dbReference>
<dbReference type="InterPro" id="IPR009016">
    <property type="entry name" value="Fe_hydrogenase"/>
</dbReference>
<dbReference type="Pfam" id="PF02906">
    <property type="entry name" value="Fe_hyd_lg_C"/>
    <property type="match status" value="1"/>
</dbReference>
<dbReference type="InterPro" id="IPR004108">
    <property type="entry name" value="Fe_hydrogenase_lsu_C"/>
</dbReference>